<dbReference type="EMBL" id="VANR01000002">
    <property type="protein sequence ID" value="TMM31360.1"/>
    <property type="molecule type" value="Genomic_DNA"/>
</dbReference>
<feature type="chain" id="PRO_5024383701" description="Outer membrane protein beta-barrel domain-containing protein" evidence="1">
    <location>
        <begin position="21"/>
        <end position="167"/>
    </location>
</feature>
<proteinExistence type="predicted"/>
<protein>
    <recommendedName>
        <fullName evidence="4">Outer membrane protein beta-barrel domain-containing protein</fullName>
    </recommendedName>
</protein>
<feature type="signal peptide" evidence="1">
    <location>
        <begin position="1"/>
        <end position="20"/>
    </location>
</feature>
<evidence type="ECO:0000256" key="1">
    <source>
        <dbReference type="SAM" id="SignalP"/>
    </source>
</evidence>
<evidence type="ECO:0008006" key="4">
    <source>
        <dbReference type="Google" id="ProtNLM"/>
    </source>
</evidence>
<evidence type="ECO:0000313" key="3">
    <source>
        <dbReference type="Proteomes" id="UP000307140"/>
    </source>
</evidence>
<accession>A0A5S3N7R4</accession>
<keyword evidence="1" id="KW-0732">Signal</keyword>
<dbReference type="OrthoDB" id="1492374at2"/>
<dbReference type="InterPro" id="IPR036709">
    <property type="entry name" value="Autotransporte_beta_dom_sf"/>
</dbReference>
<dbReference type="AlphaFoldDB" id="A0A5S3N7R4"/>
<name>A0A5S3N7R4_9FLAO</name>
<dbReference type="Proteomes" id="UP000307140">
    <property type="component" value="Unassembled WGS sequence"/>
</dbReference>
<dbReference type="SUPFAM" id="SSF103515">
    <property type="entry name" value="Autotransporter"/>
    <property type="match status" value="1"/>
</dbReference>
<dbReference type="RefSeq" id="WP_138535087.1">
    <property type="nucleotide sequence ID" value="NZ_VANR01000002.1"/>
</dbReference>
<organism evidence="2 3">
    <name type="scientific">Polaribacter aestuariivivens</name>
    <dbReference type="NCBI Taxonomy" id="2304626"/>
    <lineage>
        <taxon>Bacteria</taxon>
        <taxon>Pseudomonadati</taxon>
        <taxon>Bacteroidota</taxon>
        <taxon>Flavobacteriia</taxon>
        <taxon>Flavobacteriales</taxon>
        <taxon>Flavobacteriaceae</taxon>
    </lineage>
</organism>
<sequence>MKKVLFIAFLAIAGLGKMNAQQGVLNGGLNVGIPVGDADNVSNFTLGAELNYMFPVADGFTLGPSVQYSHFFGKEYDLGGGITAEASDLSFLPISGAARFNITNDFIVGANIGYAVGLDDGNDGGFYYRPIIGHKIGDNTQLNLSYSGISDDGRNISNISLGIMFGL</sequence>
<comment type="caution">
    <text evidence="2">The sequence shown here is derived from an EMBL/GenBank/DDBJ whole genome shotgun (WGS) entry which is preliminary data.</text>
</comment>
<keyword evidence="3" id="KW-1185">Reference proteome</keyword>
<reference evidence="2 3" key="1">
    <citation type="submission" date="2019-05" db="EMBL/GenBank/DDBJ databases">
        <title>Polaribacter aestuariivivens sp. nov., isolated from a tidal flat.</title>
        <authorList>
            <person name="Yoon J.-H."/>
        </authorList>
    </citation>
    <scope>NUCLEOTIDE SEQUENCE [LARGE SCALE GENOMIC DNA]</scope>
    <source>
        <strain evidence="2 3">DBTF-3</strain>
    </source>
</reference>
<gene>
    <name evidence="2" type="ORF">FDT66_05175</name>
</gene>
<evidence type="ECO:0000313" key="2">
    <source>
        <dbReference type="EMBL" id="TMM31360.1"/>
    </source>
</evidence>